<dbReference type="RefSeq" id="WP_018301727.1">
    <property type="nucleotide sequence ID" value="NZ_KB902278.1"/>
</dbReference>
<reference evidence="1 2" key="1">
    <citation type="submission" date="2013-01" db="EMBL/GenBank/DDBJ databases">
        <authorList>
            <person name="Fiebig A."/>
            <person name="Goeker M."/>
            <person name="Klenk H.-P.P."/>
        </authorList>
    </citation>
    <scope>NUCLEOTIDE SEQUENCE [LARGE SCALE GENOMIC DNA]</scope>
    <source>
        <strain evidence="1 2">DSM 24838</strain>
    </source>
</reference>
<name>A0A0D0P7E2_9RHOB</name>
<dbReference type="AlphaFoldDB" id="A0A0D0P7E2"/>
<organism evidence="1 2">
    <name type="scientific">Wenxinia marina DSM 24838</name>
    <dbReference type="NCBI Taxonomy" id="1123501"/>
    <lineage>
        <taxon>Bacteria</taxon>
        <taxon>Pseudomonadati</taxon>
        <taxon>Pseudomonadota</taxon>
        <taxon>Alphaproteobacteria</taxon>
        <taxon>Rhodobacterales</taxon>
        <taxon>Roseobacteraceae</taxon>
        <taxon>Wenxinia</taxon>
    </lineage>
</organism>
<evidence type="ECO:0000313" key="1">
    <source>
        <dbReference type="EMBL" id="KIQ67506.1"/>
    </source>
</evidence>
<protein>
    <submittedName>
        <fullName evidence="1">Uncharacterized protein</fullName>
    </submittedName>
</protein>
<dbReference type="EMBL" id="AONG01000022">
    <property type="protein sequence ID" value="KIQ67506.1"/>
    <property type="molecule type" value="Genomic_DNA"/>
</dbReference>
<dbReference type="OrthoDB" id="6706260at2"/>
<keyword evidence="2" id="KW-1185">Reference proteome</keyword>
<sequence>MTNKMLFDGRGNLVAHVDNDTLYTPDGAPLGLHLPHFGIFVDFDGSYLGEVVQGNRLMRRRNSPHALSRFSARGAARLRRPIHGTARHCPLPATPLYEEVAADRLVPKGARIAA</sequence>
<comment type="caution">
    <text evidence="1">The sequence shown here is derived from an EMBL/GenBank/DDBJ whole genome shotgun (WGS) entry which is preliminary data.</text>
</comment>
<gene>
    <name evidence="1" type="ORF">Wenmar_03931</name>
</gene>
<dbReference type="Proteomes" id="UP000035100">
    <property type="component" value="Unassembled WGS sequence"/>
</dbReference>
<accession>A0A0D0P7E2</accession>
<evidence type="ECO:0000313" key="2">
    <source>
        <dbReference type="Proteomes" id="UP000035100"/>
    </source>
</evidence>
<proteinExistence type="predicted"/>